<proteinExistence type="predicted"/>
<dbReference type="AlphaFoldDB" id="A0A1C5IUB9"/>
<gene>
    <name evidence="3" type="ORF">GA0070614_3373</name>
</gene>
<feature type="transmembrane region" description="Helical" evidence="2">
    <location>
        <begin position="102"/>
        <end position="123"/>
    </location>
</feature>
<evidence type="ECO:0000313" key="3">
    <source>
        <dbReference type="EMBL" id="SCG61569.1"/>
    </source>
</evidence>
<accession>A0A1C5IUB9</accession>
<feature type="region of interest" description="Disordered" evidence="1">
    <location>
        <begin position="184"/>
        <end position="208"/>
    </location>
</feature>
<name>A0A1C5IUB9_9ACTN</name>
<reference evidence="4" key="1">
    <citation type="submission" date="2016-06" db="EMBL/GenBank/DDBJ databases">
        <authorList>
            <person name="Varghese N."/>
            <person name="Submissions Spin"/>
        </authorList>
    </citation>
    <scope>NUCLEOTIDE SEQUENCE [LARGE SCALE GENOMIC DNA]</scope>
    <source>
        <strain evidence="4">DSM 45161</strain>
    </source>
</reference>
<evidence type="ECO:0000313" key="4">
    <source>
        <dbReference type="Proteomes" id="UP000198215"/>
    </source>
</evidence>
<dbReference type="EMBL" id="LT607753">
    <property type="protein sequence ID" value="SCG61569.1"/>
    <property type="molecule type" value="Genomic_DNA"/>
</dbReference>
<dbReference type="OrthoDB" id="3406178at2"/>
<evidence type="ECO:0000256" key="1">
    <source>
        <dbReference type="SAM" id="MobiDB-lite"/>
    </source>
</evidence>
<keyword evidence="2" id="KW-0472">Membrane</keyword>
<dbReference type="RefSeq" id="WP_088976833.1">
    <property type="nucleotide sequence ID" value="NZ_LT607753.1"/>
</dbReference>
<evidence type="ECO:0000256" key="2">
    <source>
        <dbReference type="SAM" id="Phobius"/>
    </source>
</evidence>
<keyword evidence="2" id="KW-0812">Transmembrane</keyword>
<keyword evidence="2" id="KW-1133">Transmembrane helix</keyword>
<feature type="transmembrane region" description="Helical" evidence="2">
    <location>
        <begin position="149"/>
        <end position="174"/>
    </location>
</feature>
<sequence length="208" mass="21124">MSYPDQVPARRPAAVTLAAAVLALMALGALAYAVATLLALGATVDRFRAAAADTVAGADDVDGVVALVRAVAIVSAVLTILVGVLLVGLATGLLAGRRGARVATWVVSGLGLLGGCCTGALLLGQRAAPLEAGIDPALLGLLAEAYPSWWLPVNAGVSVAQMLGYLVVAVLLVLPTANGWFARRPSRPVPPPENPYRLHPPQGPPPPR</sequence>
<protein>
    <submittedName>
        <fullName evidence="3">Uncharacterized protein</fullName>
    </submittedName>
</protein>
<keyword evidence="4" id="KW-1185">Reference proteome</keyword>
<organism evidence="3 4">
    <name type="scientific">Micromonospora coxensis</name>
    <dbReference type="NCBI Taxonomy" id="356852"/>
    <lineage>
        <taxon>Bacteria</taxon>
        <taxon>Bacillati</taxon>
        <taxon>Actinomycetota</taxon>
        <taxon>Actinomycetes</taxon>
        <taxon>Micromonosporales</taxon>
        <taxon>Micromonosporaceae</taxon>
        <taxon>Micromonospora</taxon>
    </lineage>
</organism>
<feature type="transmembrane region" description="Helical" evidence="2">
    <location>
        <begin position="70"/>
        <end position="95"/>
    </location>
</feature>
<dbReference type="Proteomes" id="UP000198215">
    <property type="component" value="Chromosome I"/>
</dbReference>